<feature type="repeat" description="PPR" evidence="3">
    <location>
        <begin position="401"/>
        <end position="435"/>
    </location>
</feature>
<dbReference type="InterPro" id="IPR046960">
    <property type="entry name" value="PPR_At4g14850-like_plant"/>
</dbReference>
<dbReference type="eggNOG" id="KOG4197">
    <property type="taxonomic scope" value="Eukaryota"/>
</dbReference>
<dbReference type="Pfam" id="PF13041">
    <property type="entry name" value="PPR_2"/>
    <property type="match status" value="2"/>
</dbReference>
<dbReference type="Gene3D" id="1.25.40.10">
    <property type="entry name" value="Tetratricopeptide repeat domain"/>
    <property type="match status" value="3"/>
</dbReference>
<evidence type="ECO:0000256" key="3">
    <source>
        <dbReference type="PROSITE-ProRule" id="PRU00708"/>
    </source>
</evidence>
<dbReference type="InterPro" id="IPR002885">
    <property type="entry name" value="PPR_rpt"/>
</dbReference>
<dbReference type="FunFam" id="1.25.40.10:FF:000090">
    <property type="entry name" value="Pentatricopeptide repeat-containing protein, chloroplastic"/>
    <property type="match status" value="1"/>
</dbReference>
<evidence type="ECO:0000313" key="5">
    <source>
        <dbReference type="Proteomes" id="UP000006591"/>
    </source>
</evidence>
<proteinExistence type="predicted"/>
<reference evidence="4" key="2">
    <citation type="submission" date="2018-04" db="EMBL/GenBank/DDBJ databases">
        <title>OnivRS2 (Oryza nivara Reference Sequence Version 2).</title>
        <authorList>
            <person name="Zhang J."/>
            <person name="Kudrna D."/>
            <person name="Lee S."/>
            <person name="Talag J."/>
            <person name="Rajasekar S."/>
            <person name="Welchert J."/>
            <person name="Hsing Y.-I."/>
            <person name="Wing R.A."/>
        </authorList>
    </citation>
    <scope>NUCLEOTIDE SEQUENCE [LARGE SCALE GENOMIC DNA]</scope>
    <source>
        <strain evidence="4">SL10</strain>
    </source>
</reference>
<dbReference type="PROSITE" id="PS51375">
    <property type="entry name" value="PPR"/>
    <property type="match status" value="4"/>
</dbReference>
<keyword evidence="5" id="KW-1185">Reference proteome</keyword>
<dbReference type="PANTHER" id="PTHR47926:SF411">
    <property type="entry name" value="PENTATRICOPEPTIDE REPEAT-CONTAINING PROTEIN"/>
    <property type="match status" value="1"/>
</dbReference>
<dbReference type="OMA" id="GLARCKF"/>
<dbReference type="NCBIfam" id="TIGR00756">
    <property type="entry name" value="PPR"/>
    <property type="match status" value="4"/>
</dbReference>
<accession>A0A0E0GEW9</accession>
<dbReference type="STRING" id="4536.A0A0E0GEW9"/>
<dbReference type="Gramene" id="ONIVA02G40210.1">
    <property type="protein sequence ID" value="ONIVA02G40210.1"/>
    <property type="gene ID" value="ONIVA02G40210"/>
</dbReference>
<dbReference type="EnsemblPlants" id="ONIVA02G40210.1">
    <property type="protein sequence ID" value="ONIVA02G40210.1"/>
    <property type="gene ID" value="ONIVA02G40210"/>
</dbReference>
<evidence type="ECO:0000256" key="1">
    <source>
        <dbReference type="ARBA" id="ARBA00022737"/>
    </source>
</evidence>
<evidence type="ECO:0000313" key="4">
    <source>
        <dbReference type="EnsemblPlants" id="ONIVA02G40210.1"/>
    </source>
</evidence>
<dbReference type="PANTHER" id="PTHR47926">
    <property type="entry name" value="PENTATRICOPEPTIDE REPEAT-CONTAINING PROTEIN"/>
    <property type="match status" value="1"/>
</dbReference>
<organism evidence="4">
    <name type="scientific">Oryza nivara</name>
    <name type="common">Indian wild rice</name>
    <name type="synonym">Oryza sativa f. spontanea</name>
    <dbReference type="NCBI Taxonomy" id="4536"/>
    <lineage>
        <taxon>Eukaryota</taxon>
        <taxon>Viridiplantae</taxon>
        <taxon>Streptophyta</taxon>
        <taxon>Embryophyta</taxon>
        <taxon>Tracheophyta</taxon>
        <taxon>Spermatophyta</taxon>
        <taxon>Magnoliopsida</taxon>
        <taxon>Liliopsida</taxon>
        <taxon>Poales</taxon>
        <taxon>Poaceae</taxon>
        <taxon>BOP clade</taxon>
        <taxon>Oryzoideae</taxon>
        <taxon>Oryzeae</taxon>
        <taxon>Oryzinae</taxon>
        <taxon>Oryza</taxon>
    </lineage>
</organism>
<sequence>MGRRSKLRRGGRAITAIPGGFLHLSLLASLRRRPSLQAHAQLLLLGLPLPAPTASRLLRPHLRSGNPSASLRLFLRVLRDRRPCPVDSQEDVPDSRSFSAALAACSRHASPSPGFSIHAFLLKSGFASDVFAANSLLHFYGSFGLHSLARNLFDEMPARDTVSFNTLISSYVQSCCINDAFEVFRIMVESGLRPDGWTVTALLGACAELQDLRAVKAVHGVARRMLEPQVFHSGEVATSLVDAYVKCRGMELARQVFDLAEDNARNARLWTTMVSGYARAQEFDIAQRLFHEMPEKDTVAWTALIGGFVRAGRYKEAVVLFEEMEGAGFEADEATIVTVLSACVGYGNIDLAKRLHCLVGHDGLINRNAKLATTFVDMYAKHGCIQTAQEVFSGVDDDFKTLELFNAMINGLARCKFGEKAIALFDGMGSLGLRPDKITFVGVLSACRHSGLVSQGFHIFDSMEEKYGVKPEIEHYTCMVDLLARDGQLDNAYIFIQNMPIKANSVMWSSLVRACMLHGNIKVRKLAEEQLLRLDPNYKPENLPLSNLFSEGKRKERTARMRKFLNHKPVAKTGISVSATHTFHPQTKLINLMLVGQLIFTGHGMSGDNTVHHIEMVAIAFGFERCKANGLKTFVFSVDMHRKCNDCIKKINDGMKRISLSDGVEWADLMVDKAEVEVVGTTDPEKLCCLLREVTKKHVKIRTENTVSEAGSATSQQTKGLLVGQGPSLALIFSGELKSSDTKRPAIGRNMEAAGPCLQSDVHIAGQRLPARLAYSLRPKKRQTLVSMSNVRLI</sequence>
<dbReference type="InterPro" id="IPR011990">
    <property type="entry name" value="TPR-like_helical_dom_sf"/>
</dbReference>
<protein>
    <recommendedName>
        <fullName evidence="6">DYW domain-containing protein</fullName>
    </recommendedName>
</protein>
<dbReference type="FunFam" id="1.25.40.10:FF:001035">
    <property type="entry name" value="Selenium-binding protein-like"/>
    <property type="match status" value="1"/>
</dbReference>
<evidence type="ECO:0008006" key="6">
    <source>
        <dbReference type="Google" id="ProtNLM"/>
    </source>
</evidence>
<feature type="repeat" description="PPR" evidence="3">
    <location>
        <begin position="297"/>
        <end position="331"/>
    </location>
</feature>
<feature type="repeat" description="PPR" evidence="3">
    <location>
        <begin position="266"/>
        <end position="296"/>
    </location>
</feature>
<reference evidence="4" key="1">
    <citation type="submission" date="2015-04" db="UniProtKB">
        <authorList>
            <consortium name="EnsemblPlants"/>
        </authorList>
    </citation>
    <scope>IDENTIFICATION</scope>
    <source>
        <strain evidence="4">SL10</strain>
    </source>
</reference>
<keyword evidence="1" id="KW-0677">Repeat</keyword>
<dbReference type="Pfam" id="PF01535">
    <property type="entry name" value="PPR"/>
    <property type="match status" value="2"/>
</dbReference>
<dbReference type="GO" id="GO:0009451">
    <property type="term" value="P:RNA modification"/>
    <property type="evidence" value="ECO:0007669"/>
    <property type="project" value="InterPro"/>
</dbReference>
<name>A0A0E0GEW9_ORYNI</name>
<dbReference type="GO" id="GO:0003723">
    <property type="term" value="F:RNA binding"/>
    <property type="evidence" value="ECO:0007669"/>
    <property type="project" value="InterPro"/>
</dbReference>
<feature type="repeat" description="PPR" evidence="3">
    <location>
        <begin position="160"/>
        <end position="194"/>
    </location>
</feature>
<evidence type="ECO:0000256" key="2">
    <source>
        <dbReference type="ARBA" id="ARBA00022946"/>
    </source>
</evidence>
<dbReference type="AlphaFoldDB" id="A0A0E0GEW9"/>
<keyword evidence="2" id="KW-0809">Transit peptide</keyword>
<dbReference type="FunFam" id="1.25.40.10:FF:000592">
    <property type="entry name" value="Pentatricopeptide repeat-containing protein mitochondrial"/>
    <property type="match status" value="1"/>
</dbReference>
<dbReference type="Proteomes" id="UP000006591">
    <property type="component" value="Chromosome 2"/>
</dbReference>